<dbReference type="InterPro" id="IPR001584">
    <property type="entry name" value="Integrase_cat-core"/>
</dbReference>
<dbReference type="GO" id="GO:0003676">
    <property type="term" value="F:nucleic acid binding"/>
    <property type="evidence" value="ECO:0007669"/>
    <property type="project" value="InterPro"/>
</dbReference>
<feature type="compositionally biased region" description="Polar residues" evidence="1">
    <location>
        <begin position="503"/>
        <end position="528"/>
    </location>
</feature>
<protein>
    <recommendedName>
        <fullName evidence="2">Integrase catalytic domain-containing protein</fullName>
    </recommendedName>
</protein>
<dbReference type="Pfam" id="PF17921">
    <property type="entry name" value="Integrase_H2C2"/>
    <property type="match status" value="1"/>
</dbReference>
<feature type="region of interest" description="Disordered" evidence="1">
    <location>
        <begin position="478"/>
        <end position="558"/>
    </location>
</feature>
<gene>
    <name evidence="4" type="primary">LOC105272909</name>
</gene>
<keyword evidence="3" id="KW-1185">Reference proteome</keyword>
<feature type="compositionally biased region" description="Basic and acidic residues" evidence="1">
    <location>
        <begin position="365"/>
        <end position="374"/>
    </location>
</feature>
<evidence type="ECO:0000313" key="4">
    <source>
        <dbReference type="RefSeq" id="XP_011313445.1"/>
    </source>
</evidence>
<evidence type="ECO:0000313" key="3">
    <source>
        <dbReference type="Proteomes" id="UP000694866"/>
    </source>
</evidence>
<name>A0A9R1TPW1_9HYME</name>
<dbReference type="GO" id="GO:0042575">
    <property type="term" value="C:DNA polymerase complex"/>
    <property type="evidence" value="ECO:0007669"/>
    <property type="project" value="UniProtKB-ARBA"/>
</dbReference>
<feature type="region of interest" description="Disordered" evidence="1">
    <location>
        <begin position="363"/>
        <end position="390"/>
    </location>
</feature>
<feature type="region of interest" description="Disordered" evidence="1">
    <location>
        <begin position="1"/>
        <end position="77"/>
    </location>
</feature>
<accession>A0A9R1TPW1</accession>
<reference evidence="4" key="1">
    <citation type="submission" date="2025-08" db="UniProtKB">
        <authorList>
            <consortium name="RefSeq"/>
        </authorList>
    </citation>
    <scope>IDENTIFICATION</scope>
    <source>
        <strain evidence="4">USDA-PBARC FA_bdor</strain>
        <tissue evidence="4">Whole organism</tissue>
    </source>
</reference>
<dbReference type="OrthoDB" id="8038274at2759"/>
<dbReference type="InterPro" id="IPR012337">
    <property type="entry name" value="RNaseH-like_sf"/>
</dbReference>
<feature type="compositionally biased region" description="Basic and acidic residues" evidence="1">
    <location>
        <begin position="37"/>
        <end position="63"/>
    </location>
</feature>
<sequence length="1874" mass="212878">MAEHGDEIEAQINEPNVEVNDLPPIIVHSPDNQPAPIEREDWANAVEDPPRPNLDEIKRRESEMPDPQPTTSKSTALSPGILNQLEFLEDKVMEFHCIYDEMRHMQAINTSMEELNGQETYLKEAWVDFADRSQAIIGNLPSEHIYMKGKVFLKTGEIKRETLKLIWKLKGQLATHERKSTDRPTTTQLKRIDLPTFRGKFSQWKEFSDLFQNLVGRRLDMSPAEKLVRLKEALQGPPAEHISSFTATDANYEKAWEKLQRHYENPRLIAGHLFNRVLNLPTMAKGDAKAMINNAHIARETVDQLISTAGIPKEDLGEQFVFHLLKRSMEADTRTTWEQKLGASTNFVPLQELVNFLESTARGMTPDDHQESPKRKAKPTPQGKSTPRARVYHVAESPAPQRTESQQSRPADCCAYCRERHFIGKCPGFQNLPAWKRLDYITGMRLCFNCFGTHTVAKCKCSKACLKCHQRHHTMLHLDQERSEASTSSNNAPEAPTTREESGTPNSTSTLNANENSTVKEASTTINSEDTKLSHKSTNKESSTPINVRDNDQSHQSTDHRLVLLATAKARAYSNGGFYTIARILIDQGSELSFISESLVRQLHVQRRHSTIELIGIGGQHACKTRGIVTITLQSTKSPYQHVEINAHVLQKLTTRLPTFSCSSASIGSLQQLQLADESYSTPGPINIIIGADNYAKIIGYEVKKSNDEQLVGQLTTFGWIISGPLCNNECSRKVSLSAARGSSNEQLTELLQKFWVQEEPPTPTNAINELTPEERECEEHFQRTHQRDSTGRYIVRLPLRTSTAALGESRSTALRQLHSIRRRLNANPEYSKLYNDFINEYEALDHMRRTDNTSEPSTTYYLPHHGVLREDAITTKLRVVFNGSNKTTSGISLNDILHAGGKLQVDAMDVLTWLRRHRIVFGTDIVKMFRQINVHKNDWDLQRILWMDDNQQLLTFQLTTVTYGQTCSPWLSLRVLQQLVNDEGQRFPAAVSPLTKGRYVDDIYGGADSEEEVKEIINQLQRICHAGGFPLQKWTSNQPEILEQLNLSTEQAGSVQFEEAIVKTLGLCWHPSTDSFNYKSKVFNSTTFTKRILLSEIAQIFDPLGFIAPVTIRGKILIQELWLLKLNWDDQLPSDYVRRWKEFREELTQLNKLTIPRWLSLTTTNTNVQIHGFADASTAAMGAVVYLRVQQENEKPTINLVCAKTRVAPLKRMTIPRLELTAALLLTRIVSWAQQTLELNVDTYLWSDSSVALAWINSHPSRWKEFVHNRVTKIQEELPTATWRHVSGIYNPADCASRGISTNELNEHHLWWNGPEWLARPPSAWPQTSTSIPTEVSLEERPASAHPVMVNGRQHPLNEFLNRYSTLSKVLQVTATINRAIQRLRRQPTPETPVLTTRELNEARIFWNLNENTQLPRQHPLAKLTPRIDDQGILRLGGRLKNSLLDPDEIHPVILPRKSRLTTLIINEAHQKTLHGGAQLTMAYIRQRYWIVGGRKSVQAFILRCAVCTRFRATRAQQLMGQLPTPRATPSRPFLHTGIDYAGPLPILKWRPTNAQPSTVHIAVFVCFSTSAVHLELVNRQTTDAFIAAYKRFTGRRGIPAVMYSDNATTFEGAANELNRLYNQQSPENQQIRAALAHNGTQWKFIPPKAPHFGGKWEAAVKSTKYHLRRVLGTTTLTYEELNTVLVQIEACLNSRPIVPMTDDPDDLQVLTPGHFLIGEPLQLIPEPSQLEANTTKITRWNLVTQKTQQFWSRWSRECLQRYHSTYKWNQRQRNINEGDMVLMIDDDQPPAHWPLARVTAVRPGADGLVRVAELITARAEIPTNRDGEPEPQNARVQRLTFTRPIAKLCLLPTDPPPENQQEDINEDQPEDN</sequence>
<dbReference type="Pfam" id="PF03564">
    <property type="entry name" value="DUF1759"/>
    <property type="match status" value="1"/>
</dbReference>
<dbReference type="InterPro" id="IPR005312">
    <property type="entry name" value="DUF1759"/>
</dbReference>
<feature type="domain" description="Integrase catalytic" evidence="2">
    <location>
        <begin position="1530"/>
        <end position="1722"/>
    </location>
</feature>
<feature type="compositionally biased region" description="Basic and acidic residues" evidence="1">
    <location>
        <begin position="549"/>
        <end position="558"/>
    </location>
</feature>
<dbReference type="PANTHER" id="PTHR47331:SF5">
    <property type="entry name" value="RIBONUCLEASE H"/>
    <property type="match status" value="1"/>
</dbReference>
<dbReference type="InterPro" id="IPR040676">
    <property type="entry name" value="DUF5641"/>
</dbReference>
<dbReference type="KEGG" id="fas:105272909"/>
<dbReference type="GeneID" id="105272909"/>
<dbReference type="PANTHER" id="PTHR47331">
    <property type="entry name" value="PHD-TYPE DOMAIN-CONTAINING PROTEIN"/>
    <property type="match status" value="1"/>
</dbReference>
<organism evidence="3 4">
    <name type="scientific">Fopius arisanus</name>
    <dbReference type="NCBI Taxonomy" id="64838"/>
    <lineage>
        <taxon>Eukaryota</taxon>
        <taxon>Metazoa</taxon>
        <taxon>Ecdysozoa</taxon>
        <taxon>Arthropoda</taxon>
        <taxon>Hexapoda</taxon>
        <taxon>Insecta</taxon>
        <taxon>Pterygota</taxon>
        <taxon>Neoptera</taxon>
        <taxon>Endopterygota</taxon>
        <taxon>Hymenoptera</taxon>
        <taxon>Apocrita</taxon>
        <taxon>Ichneumonoidea</taxon>
        <taxon>Braconidae</taxon>
        <taxon>Opiinae</taxon>
        <taxon>Fopius</taxon>
    </lineage>
</organism>
<dbReference type="SUPFAM" id="SSF53098">
    <property type="entry name" value="Ribonuclease H-like"/>
    <property type="match status" value="1"/>
</dbReference>
<dbReference type="GO" id="GO:0015074">
    <property type="term" value="P:DNA integration"/>
    <property type="evidence" value="ECO:0007669"/>
    <property type="project" value="InterPro"/>
</dbReference>
<dbReference type="InterPro" id="IPR043502">
    <property type="entry name" value="DNA/RNA_pol_sf"/>
</dbReference>
<dbReference type="Proteomes" id="UP000694866">
    <property type="component" value="Unplaced"/>
</dbReference>
<dbReference type="RefSeq" id="XP_011313445.1">
    <property type="nucleotide sequence ID" value="XM_011315143.1"/>
</dbReference>
<dbReference type="InterPro" id="IPR036397">
    <property type="entry name" value="RNaseH_sf"/>
</dbReference>
<dbReference type="InterPro" id="IPR008042">
    <property type="entry name" value="Retrotrans_Pao"/>
</dbReference>
<feature type="compositionally biased region" description="Acidic residues" evidence="1">
    <location>
        <begin position="1862"/>
        <end position="1874"/>
    </location>
</feature>
<dbReference type="SUPFAM" id="SSF56672">
    <property type="entry name" value="DNA/RNA polymerases"/>
    <property type="match status" value="1"/>
</dbReference>
<dbReference type="PROSITE" id="PS50994">
    <property type="entry name" value="INTEGRASE"/>
    <property type="match status" value="1"/>
</dbReference>
<feature type="region of interest" description="Disordered" evidence="1">
    <location>
        <begin position="1851"/>
        <end position="1874"/>
    </location>
</feature>
<dbReference type="Pfam" id="PF05380">
    <property type="entry name" value="Peptidase_A17"/>
    <property type="match status" value="1"/>
</dbReference>
<dbReference type="GO" id="GO:0071897">
    <property type="term" value="P:DNA biosynthetic process"/>
    <property type="evidence" value="ECO:0007669"/>
    <property type="project" value="UniProtKB-ARBA"/>
</dbReference>
<dbReference type="Gene3D" id="1.10.340.70">
    <property type="match status" value="1"/>
</dbReference>
<evidence type="ECO:0000256" key="1">
    <source>
        <dbReference type="SAM" id="MobiDB-lite"/>
    </source>
</evidence>
<proteinExistence type="predicted"/>
<dbReference type="Pfam" id="PF18701">
    <property type="entry name" value="DUF5641"/>
    <property type="match status" value="1"/>
</dbReference>
<dbReference type="Gene3D" id="3.30.420.10">
    <property type="entry name" value="Ribonuclease H-like superfamily/Ribonuclease H"/>
    <property type="match status" value="1"/>
</dbReference>
<evidence type="ECO:0000259" key="2">
    <source>
        <dbReference type="PROSITE" id="PS50994"/>
    </source>
</evidence>
<dbReference type="InterPro" id="IPR041588">
    <property type="entry name" value="Integrase_H2C2"/>
</dbReference>